<evidence type="ECO:0000313" key="1">
    <source>
        <dbReference type="EMBL" id="CAH3143678.1"/>
    </source>
</evidence>
<proteinExistence type="predicted"/>
<sequence>MAANRMKRERKTPKRFIDEFAEAKTKQCKKIKTTDKNIYPVEIIQVDKARNMVKIHFKGYSEKFDEWSPCDEHNLPVMRLEPMSKPTDDSFSDRLQTFYERVYREIKRKLYSGRREDPEILVDKKKPHSGI</sequence>
<dbReference type="AlphaFoldDB" id="A0AAU9XC05"/>
<keyword evidence="2" id="KW-1185">Reference proteome</keyword>
<name>A0AAU9XC05_9CNID</name>
<dbReference type="Gene3D" id="2.30.30.140">
    <property type="match status" value="1"/>
</dbReference>
<dbReference type="SUPFAM" id="SSF54160">
    <property type="entry name" value="Chromo domain-like"/>
    <property type="match status" value="1"/>
</dbReference>
<reference evidence="1 2" key="1">
    <citation type="submission" date="2022-05" db="EMBL/GenBank/DDBJ databases">
        <authorList>
            <consortium name="Genoscope - CEA"/>
            <person name="William W."/>
        </authorList>
    </citation>
    <scope>NUCLEOTIDE SEQUENCE [LARGE SCALE GENOMIC DNA]</scope>
</reference>
<dbReference type="Proteomes" id="UP001159428">
    <property type="component" value="Unassembled WGS sequence"/>
</dbReference>
<protein>
    <recommendedName>
        <fullName evidence="3">Chromo domain-containing protein</fullName>
    </recommendedName>
</protein>
<comment type="caution">
    <text evidence="1">The sequence shown here is derived from an EMBL/GenBank/DDBJ whole genome shotgun (WGS) entry which is preliminary data.</text>
</comment>
<gene>
    <name evidence="1" type="ORF">PMEA_00020671</name>
</gene>
<evidence type="ECO:0000313" key="2">
    <source>
        <dbReference type="Proteomes" id="UP001159428"/>
    </source>
</evidence>
<accession>A0AAU9XC05</accession>
<organism evidence="1 2">
    <name type="scientific">Pocillopora meandrina</name>
    <dbReference type="NCBI Taxonomy" id="46732"/>
    <lineage>
        <taxon>Eukaryota</taxon>
        <taxon>Metazoa</taxon>
        <taxon>Cnidaria</taxon>
        <taxon>Anthozoa</taxon>
        <taxon>Hexacorallia</taxon>
        <taxon>Scleractinia</taxon>
        <taxon>Astrocoeniina</taxon>
        <taxon>Pocilloporidae</taxon>
        <taxon>Pocillopora</taxon>
    </lineage>
</organism>
<dbReference type="EMBL" id="CALNXJ010000038">
    <property type="protein sequence ID" value="CAH3143678.1"/>
    <property type="molecule type" value="Genomic_DNA"/>
</dbReference>
<evidence type="ECO:0008006" key="3">
    <source>
        <dbReference type="Google" id="ProtNLM"/>
    </source>
</evidence>
<dbReference type="InterPro" id="IPR016197">
    <property type="entry name" value="Chromo-like_dom_sf"/>
</dbReference>